<dbReference type="AlphaFoldDB" id="A0A835CNM3"/>
<keyword evidence="2" id="KW-1185">Reference proteome</keyword>
<protein>
    <submittedName>
        <fullName evidence="1">Uncharacterized protein</fullName>
    </submittedName>
</protein>
<dbReference type="InterPro" id="IPR012340">
    <property type="entry name" value="NA-bd_OB-fold"/>
</dbReference>
<dbReference type="Gene3D" id="2.40.50.140">
    <property type="entry name" value="Nucleic acid-binding proteins"/>
    <property type="match status" value="1"/>
</dbReference>
<sequence>MIYGCNLPVDLVQSIHFINYSKSLRPGYEPPTVNKLSNDLLLDLHDHVEATAKCSNTDDKFSSKEKSALLKKHGGTEISLDEKSCRVFSLISTCNNNFKVISDILMKRLIKLDSETRELLLSDVFEETIKYYYDLMQPLLLILEKCEEPETLMADIVEEWLKLEEKNQYDFIKLQIENILSPIALISNLLHPIYRSQRFVENKNRMSEIMILLIDLIGQNGIEELSFYLNREKFFAKLDMTRICSYSSYWNTMMLSDSKSGIWSTAFNDICEKLLDISTEDLLKLDDYDRLLKDKIEKLKYSTFVLKFVVRKYNYNG</sequence>
<evidence type="ECO:0000313" key="2">
    <source>
        <dbReference type="Proteomes" id="UP000639338"/>
    </source>
</evidence>
<dbReference type="SUPFAM" id="SSF50249">
    <property type="entry name" value="Nucleic acid-binding proteins"/>
    <property type="match status" value="1"/>
</dbReference>
<organism evidence="1 2">
    <name type="scientific">Aphidius gifuensis</name>
    <name type="common">Parasitoid wasp</name>
    <dbReference type="NCBI Taxonomy" id="684658"/>
    <lineage>
        <taxon>Eukaryota</taxon>
        <taxon>Metazoa</taxon>
        <taxon>Ecdysozoa</taxon>
        <taxon>Arthropoda</taxon>
        <taxon>Hexapoda</taxon>
        <taxon>Insecta</taxon>
        <taxon>Pterygota</taxon>
        <taxon>Neoptera</taxon>
        <taxon>Endopterygota</taxon>
        <taxon>Hymenoptera</taxon>
        <taxon>Apocrita</taxon>
        <taxon>Ichneumonoidea</taxon>
        <taxon>Braconidae</taxon>
        <taxon>Aphidiinae</taxon>
        <taxon>Aphidius</taxon>
    </lineage>
</organism>
<evidence type="ECO:0000313" key="1">
    <source>
        <dbReference type="EMBL" id="KAF7987215.1"/>
    </source>
</evidence>
<gene>
    <name evidence="1" type="ORF">HCN44_010854</name>
</gene>
<reference evidence="1 2" key="1">
    <citation type="submission" date="2020-08" db="EMBL/GenBank/DDBJ databases">
        <title>Aphidius gifuensis genome sequencing and assembly.</title>
        <authorList>
            <person name="Du Z."/>
        </authorList>
    </citation>
    <scope>NUCLEOTIDE SEQUENCE [LARGE SCALE GENOMIC DNA]</scope>
    <source>
        <strain evidence="1">YNYX2018</strain>
        <tissue evidence="1">Adults</tissue>
    </source>
</reference>
<accession>A0A835CNM3</accession>
<comment type="caution">
    <text evidence="1">The sequence shown here is derived from an EMBL/GenBank/DDBJ whole genome shotgun (WGS) entry which is preliminary data.</text>
</comment>
<dbReference type="EMBL" id="JACMRX010000008">
    <property type="protein sequence ID" value="KAF7987215.1"/>
    <property type="molecule type" value="Genomic_DNA"/>
</dbReference>
<dbReference type="OrthoDB" id="7684415at2759"/>
<name>A0A835CNM3_APHGI</name>
<dbReference type="Proteomes" id="UP000639338">
    <property type="component" value="Unassembled WGS sequence"/>
</dbReference>
<proteinExistence type="predicted"/>